<dbReference type="Pfam" id="PF13559">
    <property type="entry name" value="DUF4129"/>
    <property type="match status" value="1"/>
</dbReference>
<keyword evidence="5" id="KW-1185">Reference proteome</keyword>
<evidence type="ECO:0000313" key="4">
    <source>
        <dbReference type="EMBL" id="RKN20766.1"/>
    </source>
</evidence>
<protein>
    <submittedName>
        <fullName evidence="3">DUF4129 domain-containing protein</fullName>
    </submittedName>
</protein>
<dbReference type="EMBL" id="RBDY01000012">
    <property type="protein sequence ID" value="RKN20766.1"/>
    <property type="molecule type" value="Genomic_DNA"/>
</dbReference>
<organism evidence="3 6">
    <name type="scientific">Streptomyces radicis</name>
    <dbReference type="NCBI Taxonomy" id="1750517"/>
    <lineage>
        <taxon>Bacteria</taxon>
        <taxon>Bacillati</taxon>
        <taxon>Actinomycetota</taxon>
        <taxon>Actinomycetes</taxon>
        <taxon>Kitasatosporales</taxon>
        <taxon>Streptomycetaceae</taxon>
        <taxon>Streptomyces</taxon>
    </lineage>
</organism>
<name>A0A3A9W3M2_9ACTN</name>
<feature type="domain" description="Protein-glutamine gamma-glutamyltransferase-like C-terminal" evidence="2">
    <location>
        <begin position="135"/>
        <end position="204"/>
    </location>
</feature>
<keyword evidence="1" id="KW-0812">Transmembrane</keyword>
<reference evidence="5 6" key="1">
    <citation type="submission" date="2018-09" db="EMBL/GenBank/DDBJ databases">
        <title>Streptomyces sp. nov. DS1-2, an endophytic actinomycete isolated from roots of Dendrobium scabrilingue.</title>
        <authorList>
            <person name="Kuncharoen N."/>
            <person name="Kudo T."/>
            <person name="Ohkuma M."/>
            <person name="Yuki M."/>
            <person name="Tanasupawat S."/>
        </authorList>
    </citation>
    <scope>NUCLEOTIDE SEQUENCE [LARGE SCALE GENOMIC DNA]</scope>
    <source>
        <strain evidence="3 6">AZ1-7</strain>
        <strain evidence="4 5">DS1-2</strain>
    </source>
</reference>
<dbReference type="InterPro" id="IPR025403">
    <property type="entry name" value="TgpA-like_C"/>
</dbReference>
<evidence type="ECO:0000313" key="3">
    <source>
        <dbReference type="EMBL" id="RKN07778.1"/>
    </source>
</evidence>
<accession>A0A3A9W3M2</accession>
<evidence type="ECO:0000259" key="2">
    <source>
        <dbReference type="Pfam" id="PF13559"/>
    </source>
</evidence>
<dbReference type="EMBL" id="RBDX01000013">
    <property type="protein sequence ID" value="RKN07778.1"/>
    <property type="molecule type" value="Genomic_DNA"/>
</dbReference>
<comment type="caution">
    <text evidence="3">The sequence shown here is derived from an EMBL/GenBank/DDBJ whole genome shotgun (WGS) entry which is preliminary data.</text>
</comment>
<dbReference type="Proteomes" id="UP000275024">
    <property type="component" value="Unassembled WGS sequence"/>
</dbReference>
<proteinExistence type="predicted"/>
<keyword evidence="1" id="KW-1133">Transmembrane helix</keyword>
<dbReference type="Proteomes" id="UP000268652">
    <property type="component" value="Unassembled WGS sequence"/>
</dbReference>
<evidence type="ECO:0000256" key="1">
    <source>
        <dbReference type="SAM" id="Phobius"/>
    </source>
</evidence>
<feature type="transmembrane region" description="Helical" evidence="1">
    <location>
        <begin position="66"/>
        <end position="86"/>
    </location>
</feature>
<dbReference type="AlphaFoldDB" id="A0A3A9W3M2"/>
<dbReference type="OrthoDB" id="3389322at2"/>
<evidence type="ECO:0000313" key="5">
    <source>
        <dbReference type="Proteomes" id="UP000268652"/>
    </source>
</evidence>
<gene>
    <name evidence="4" type="ORF">D7318_17945</name>
    <name evidence="3" type="ORF">D7319_16975</name>
</gene>
<dbReference type="RefSeq" id="WP_120698117.1">
    <property type="nucleotide sequence ID" value="NZ_RBDX01000013.1"/>
</dbReference>
<sequence>MAPPWADPPGPPVTVDRVPAQEDAERELSRQIYTEHEPGLIRRIWSWVWDRIFGVLDEAAFRTPGGWFGLLVIAVLVIALLIALRLRLGTVRNARGPGAPGALFTDRPRTAAEHRAAAERHAHAAHWTPAVQERLRAIVRSLEERALLDPRPGRTANEAAAEAARPLPGLATELRAAAATFDGVTFGGLPAAPDDYARLADLDERLAHTKPDLAATATWTAP</sequence>
<keyword evidence="1" id="KW-0472">Membrane</keyword>
<evidence type="ECO:0000313" key="6">
    <source>
        <dbReference type="Proteomes" id="UP000275024"/>
    </source>
</evidence>